<name>A0ABM7RWP7_9PSED</name>
<organism evidence="1 2">
    <name type="scientific">Pseudomonas izuensis</name>
    <dbReference type="NCBI Taxonomy" id="2684212"/>
    <lineage>
        <taxon>Bacteria</taxon>
        <taxon>Pseudomonadati</taxon>
        <taxon>Pseudomonadota</taxon>
        <taxon>Gammaproteobacteria</taxon>
        <taxon>Pseudomonadales</taxon>
        <taxon>Pseudomonadaceae</taxon>
        <taxon>Pseudomonas</taxon>
    </lineage>
</organism>
<protein>
    <submittedName>
        <fullName evidence="1">Uncharacterized protein</fullName>
    </submittedName>
</protein>
<dbReference type="EMBL" id="AP017423">
    <property type="protein sequence ID" value="BCX69281.1"/>
    <property type="molecule type" value="Genomic_DNA"/>
</dbReference>
<evidence type="ECO:0000313" key="2">
    <source>
        <dbReference type="Proteomes" id="UP000218595"/>
    </source>
</evidence>
<sequence length="70" mass="7541">MASNEQTRTMPGCNSVCNKMTVAHPVYKNQGAVLKVVPVAPVNFFTCLDWAVFYSQSTDGRALGAGIEAF</sequence>
<evidence type="ECO:0000313" key="1">
    <source>
        <dbReference type="EMBL" id="BCX69281.1"/>
    </source>
</evidence>
<gene>
    <name evidence="1" type="ORF">LAB08_R39230</name>
</gene>
<accession>A0ABM7RWP7</accession>
<dbReference type="RefSeq" id="WP_157755690.1">
    <property type="nucleotide sequence ID" value="NZ_AP017423.2"/>
</dbReference>
<proteinExistence type="predicted"/>
<dbReference type="Proteomes" id="UP000218595">
    <property type="component" value="Chromosome"/>
</dbReference>
<keyword evidence="2" id="KW-1185">Reference proteome</keyword>
<reference evidence="1 2" key="1">
    <citation type="submission" date="2016-04" db="EMBL/GenBank/DDBJ databases">
        <title>Complete genome sequence of Pseudomonas sp. LAB-08 isolated from TCE contaminated aquifer soil.</title>
        <authorList>
            <person name="Dohra H."/>
            <person name="Suzuki K."/>
            <person name="Fatma A."/>
            <person name="Inuzuka Y."/>
            <person name="Honjo M."/>
            <person name="Tashiro Y."/>
            <person name="Futamata H."/>
        </authorList>
    </citation>
    <scope>NUCLEOTIDE SEQUENCE [LARGE SCALE GENOMIC DNA]</scope>
    <source>
        <strain evidence="1 2">LAB-08</strain>
    </source>
</reference>